<dbReference type="GO" id="GO:0016740">
    <property type="term" value="F:transferase activity"/>
    <property type="evidence" value="ECO:0007669"/>
    <property type="project" value="UniProtKB-KW"/>
</dbReference>
<evidence type="ECO:0000313" key="3">
    <source>
        <dbReference type="Proteomes" id="UP000243978"/>
    </source>
</evidence>
<name>A0A2T6BKM9_9RHOB</name>
<keyword evidence="2" id="KW-0808">Transferase</keyword>
<dbReference type="Proteomes" id="UP000243978">
    <property type="component" value="Unassembled WGS sequence"/>
</dbReference>
<dbReference type="AlphaFoldDB" id="A0A2T6BKM9"/>
<keyword evidence="3" id="KW-1185">Reference proteome</keyword>
<sequence>MKIFLINLDRAQDRRDYMRAELSRLLPEAQVQRAMAVDIKAPDWTPPAEYRPGRWRSDRWALGPSDIEIFRSHKDAWEKIAASGETGLVLEDDLLFSDQFGNRVQALLDAQVRGLIRLDATGDAVLCAPATLQIEGAALHPLKSLGASAAAYMLDAETAGILARDARIERTLDDYLFDPTPQERGARGHGLEILQLEPVIALQAQFGGFTSPERQVPEFLQVTKRVDVARRRDRRYTGPLLYRARKELLRTRHRKAQAKRIEATLAQGGVYGQIATEPDLKWH</sequence>
<dbReference type="CDD" id="cd06532">
    <property type="entry name" value="Glyco_transf_25"/>
    <property type="match status" value="1"/>
</dbReference>
<evidence type="ECO:0000313" key="2">
    <source>
        <dbReference type="EMBL" id="PTX56630.1"/>
    </source>
</evidence>
<protein>
    <submittedName>
        <fullName evidence="2">GR25 family glycosyltransferase involved in LPS biosynthesis</fullName>
    </submittedName>
</protein>
<dbReference type="OrthoDB" id="259382at2"/>
<dbReference type="Pfam" id="PF01755">
    <property type="entry name" value="Glyco_transf_25"/>
    <property type="match status" value="1"/>
</dbReference>
<dbReference type="RefSeq" id="WP_107844809.1">
    <property type="nucleotide sequence ID" value="NZ_QBKS01000001.1"/>
</dbReference>
<dbReference type="InterPro" id="IPR002654">
    <property type="entry name" value="Glyco_trans_25"/>
</dbReference>
<dbReference type="EMBL" id="QBKS01000001">
    <property type="protein sequence ID" value="PTX56630.1"/>
    <property type="molecule type" value="Genomic_DNA"/>
</dbReference>
<feature type="domain" description="Glycosyl transferase family 25" evidence="1">
    <location>
        <begin position="2"/>
        <end position="110"/>
    </location>
</feature>
<proteinExistence type="predicted"/>
<comment type="caution">
    <text evidence="2">The sequence shown here is derived from an EMBL/GenBank/DDBJ whole genome shotgun (WGS) entry which is preliminary data.</text>
</comment>
<evidence type="ECO:0000259" key="1">
    <source>
        <dbReference type="Pfam" id="PF01755"/>
    </source>
</evidence>
<gene>
    <name evidence="2" type="ORF">C8N43_1290</name>
</gene>
<reference evidence="2 3" key="1">
    <citation type="submission" date="2018-04" db="EMBL/GenBank/DDBJ databases">
        <title>Genomic Encyclopedia of Archaeal and Bacterial Type Strains, Phase II (KMG-II): from individual species to whole genera.</title>
        <authorList>
            <person name="Goeker M."/>
        </authorList>
    </citation>
    <scope>NUCLEOTIDE SEQUENCE [LARGE SCALE GENOMIC DNA]</scope>
    <source>
        <strain evidence="2 3">DSM 100977</strain>
    </source>
</reference>
<organism evidence="2 3">
    <name type="scientific">Litoreibacter ponti</name>
    <dbReference type="NCBI Taxonomy" id="1510457"/>
    <lineage>
        <taxon>Bacteria</taxon>
        <taxon>Pseudomonadati</taxon>
        <taxon>Pseudomonadota</taxon>
        <taxon>Alphaproteobacteria</taxon>
        <taxon>Rhodobacterales</taxon>
        <taxon>Roseobacteraceae</taxon>
        <taxon>Litoreibacter</taxon>
    </lineage>
</organism>
<accession>A0A2T6BKM9</accession>